<dbReference type="GeneID" id="39858601"/>
<evidence type="ECO:0000256" key="1">
    <source>
        <dbReference type="SAM" id="MobiDB-lite"/>
    </source>
</evidence>
<evidence type="ECO:0000313" key="2">
    <source>
        <dbReference type="EMBL" id="QCC48122.1"/>
    </source>
</evidence>
<dbReference type="Proteomes" id="UP000296733">
    <property type="component" value="Chromosome"/>
</dbReference>
<sequence>MGEKDTPSLHEVLLYLKDSGIVGEEELALSLYTLLPNGGLVLLMGMSSTGKTNLLETVQKAYPKELFYEVSTSTSPVALFYDEARWNAHPIHIWPDLTELPEAHEGIAKAIGDRKPADHTVTDVTVEDVKNKLLNPGRTDIMVAATDNEKFNVADYAEIKNRSVQLFTDASQGLTEKILEREALDDAGLYEPELDESRAQEVREYSARIMRFASTFDAQGGSFLNPLSPEMTRNKVLPTLFPEARRDFGKLKRFIHSMALINNEERIKFFDSDGKPVLVVAPEDVWLAMKIFGEKMIMSSLNVSKEDVAIITLLRERKSAFSKAEIRQLLADPDSGAGLNISTRDVARRLDSLCDNGFVNEDPSTTPNTYYTGMFAAQIDHSTSLDWNEVIEAGIENARAALDEETAEEYVRRFCQNPTSIHPITGESVVIREDSSFDGELADATKELDEALSTPMWGSSDSGDSEEEKNDGSLAAESTGTKAQGTLT</sequence>
<evidence type="ECO:0000313" key="4">
    <source>
        <dbReference type="Proteomes" id="UP000236740"/>
    </source>
</evidence>
<dbReference type="Proteomes" id="UP000236740">
    <property type="component" value="Unassembled WGS sequence"/>
</dbReference>
<accession>A0A1H5ZF76</accession>
<reference evidence="2 5" key="2">
    <citation type="journal article" date="2019" name="Nat. Commun.">
        <title>A new type of DNA phosphorothioation-based antiviral system in archaea.</title>
        <authorList>
            <person name="Xiong L."/>
            <person name="Liu S."/>
            <person name="Chen S."/>
            <person name="Xiao Y."/>
            <person name="Zhu B."/>
            <person name="Gao Y."/>
            <person name="Zhang Y."/>
            <person name="Chen B."/>
            <person name="Luo J."/>
            <person name="Deng Z."/>
            <person name="Chen X."/>
            <person name="Wang L."/>
            <person name="Chen S."/>
        </authorList>
    </citation>
    <scope>NUCLEOTIDE SEQUENCE [LARGE SCALE GENOMIC DNA]</scope>
    <source>
        <strain evidence="2 5">CGMCC 1.10331</strain>
    </source>
</reference>
<evidence type="ECO:0000313" key="3">
    <source>
        <dbReference type="EMBL" id="SEG34714.1"/>
    </source>
</evidence>
<dbReference type="OrthoDB" id="201882at2157"/>
<dbReference type="KEGG" id="hlm:DV707_10865"/>
<feature type="region of interest" description="Disordered" evidence="1">
    <location>
        <begin position="445"/>
        <end position="488"/>
    </location>
</feature>
<name>A0A1H5ZF76_9EURY</name>
<dbReference type="AlphaFoldDB" id="A0A1H5ZF76"/>
<dbReference type="EMBL" id="CP031311">
    <property type="protein sequence ID" value="QCC48122.1"/>
    <property type="molecule type" value="Genomic_DNA"/>
</dbReference>
<protein>
    <submittedName>
        <fullName evidence="3">Uncharacterized protein</fullName>
    </submittedName>
</protein>
<proteinExistence type="predicted"/>
<dbReference type="RefSeq" id="WP_103991676.1">
    <property type="nucleotide sequence ID" value="NZ_CP031311.1"/>
</dbReference>
<dbReference type="EMBL" id="FNVN01000002">
    <property type="protein sequence ID" value="SEG34714.1"/>
    <property type="molecule type" value="Genomic_DNA"/>
</dbReference>
<reference evidence="3 4" key="1">
    <citation type="submission" date="2016-10" db="EMBL/GenBank/DDBJ databases">
        <authorList>
            <person name="de Groot N.N."/>
        </authorList>
    </citation>
    <scope>NUCLEOTIDE SEQUENCE [LARGE SCALE GENOMIC DNA]</scope>
    <source>
        <strain evidence="3 4">CGMCC 1.10331</strain>
    </source>
</reference>
<evidence type="ECO:0000313" key="5">
    <source>
        <dbReference type="Proteomes" id="UP000296733"/>
    </source>
</evidence>
<gene>
    <name evidence="2" type="ORF">DV707_10865</name>
    <name evidence="3" type="ORF">SAMN04488133_1964</name>
</gene>
<keyword evidence="4" id="KW-1185">Reference proteome</keyword>
<organism evidence="3 4">
    <name type="scientific">Halobellus limi</name>
    <dbReference type="NCBI Taxonomy" id="699433"/>
    <lineage>
        <taxon>Archaea</taxon>
        <taxon>Methanobacteriati</taxon>
        <taxon>Methanobacteriota</taxon>
        <taxon>Stenosarchaea group</taxon>
        <taxon>Halobacteria</taxon>
        <taxon>Halobacteriales</taxon>
        <taxon>Haloferacaceae</taxon>
        <taxon>Halobellus</taxon>
    </lineage>
</organism>
<feature type="compositionally biased region" description="Polar residues" evidence="1">
    <location>
        <begin position="476"/>
        <end position="488"/>
    </location>
</feature>